<evidence type="ECO:0000313" key="1">
    <source>
        <dbReference type="EMBL" id="MCJ8745455.1"/>
    </source>
</evidence>
<proteinExistence type="predicted"/>
<sequence>MAVSQYMENSAFSSAPVVQSCKTSTESRELHHHHGSVGARRIRPGTPRKDTKEMSAGHFASPSEVGKTWCSTPAEKPSEELKNQTVPRHDPLQHSESTAAFI</sequence>
<evidence type="ECO:0000313" key="2">
    <source>
        <dbReference type="Proteomes" id="UP000830395"/>
    </source>
</evidence>
<reference evidence="1" key="1">
    <citation type="submission" date="2020-02" db="EMBL/GenBank/DDBJ databases">
        <title>Genome sequencing of the panga catfish, Pangasius djambal.</title>
        <authorList>
            <person name="Wen M."/>
            <person name="Zahm M."/>
            <person name="Roques C."/>
            <person name="Cabau C."/>
            <person name="Klopp C."/>
            <person name="Donnadieu C."/>
            <person name="Jouanno E."/>
            <person name="Avarre J.-C."/>
            <person name="Campet M."/>
            <person name="Ha T."/>
            <person name="Dugue R."/>
            <person name="Lampietro C."/>
            <person name="Louis A."/>
            <person name="Herpin A."/>
            <person name="Echchiki A."/>
            <person name="Berthelot C."/>
            <person name="Parey E."/>
            <person name="Roest-Crollius H."/>
            <person name="Braasch I."/>
            <person name="Postlethwait J.H."/>
            <person name="Bobe J."/>
            <person name="Montfort J."/>
            <person name="Bouchez O."/>
            <person name="Begum T."/>
            <person name="Schartl M."/>
            <person name="Gustiano R."/>
            <person name="Guiguen Y."/>
        </authorList>
    </citation>
    <scope>NUCLEOTIDE SEQUENCE</scope>
    <source>
        <strain evidence="1">Pdj_M5554</strain>
    </source>
</reference>
<dbReference type="EMBL" id="CM040996">
    <property type="protein sequence ID" value="MCJ8745455.1"/>
    <property type="molecule type" value="Genomic_DNA"/>
</dbReference>
<name>A0ACC5ZC64_9TELE</name>
<protein>
    <submittedName>
        <fullName evidence="1">Uncharacterized protein</fullName>
    </submittedName>
</protein>
<comment type="caution">
    <text evidence="1">The sequence shown here is derived from an EMBL/GenBank/DDBJ whole genome shotgun (WGS) entry which is preliminary data.</text>
</comment>
<dbReference type="Proteomes" id="UP000830395">
    <property type="component" value="Chromosome 22"/>
</dbReference>
<keyword evidence="2" id="KW-1185">Reference proteome</keyword>
<gene>
    <name evidence="1" type="ORF">PDJAM_G00130390</name>
</gene>
<organism evidence="1 2">
    <name type="scientific">Pangasius djambal</name>
    <dbReference type="NCBI Taxonomy" id="1691987"/>
    <lineage>
        <taxon>Eukaryota</taxon>
        <taxon>Metazoa</taxon>
        <taxon>Chordata</taxon>
        <taxon>Craniata</taxon>
        <taxon>Vertebrata</taxon>
        <taxon>Euteleostomi</taxon>
        <taxon>Actinopterygii</taxon>
        <taxon>Neopterygii</taxon>
        <taxon>Teleostei</taxon>
        <taxon>Ostariophysi</taxon>
        <taxon>Siluriformes</taxon>
        <taxon>Pangasiidae</taxon>
        <taxon>Pangasius</taxon>
    </lineage>
</organism>
<accession>A0ACC5ZC64</accession>